<dbReference type="InterPro" id="IPR002182">
    <property type="entry name" value="NB-ARC"/>
</dbReference>
<dbReference type="Gene3D" id="3.40.50.300">
    <property type="entry name" value="P-loop containing nucleotide triphosphate hydrolases"/>
    <property type="match status" value="1"/>
</dbReference>
<dbReference type="PANTHER" id="PTHR35807:SF1">
    <property type="entry name" value="TRANSCRIPTIONAL REGULATOR REDD"/>
    <property type="match status" value="1"/>
</dbReference>
<name>A0ABY9UK50_STRVL</name>
<evidence type="ECO:0000256" key="3">
    <source>
        <dbReference type="ARBA" id="ARBA00023015"/>
    </source>
</evidence>
<sequence length="1076" mass="116570">MLGTVEAHLGVRPADLGHAKQRCVLAVLLYDAGRVVSAERLIDRVWGENPPGSVRNILSGYVGRLRTALRAAGARGVRLARSSGGYLLDIDPESVDVHRFRRLVAEARHTADAGQAADLLRDALGLWHGEALSGLFGAWAEETRAGLGDEHLTAELQYHELGLRLDRHPQALERLRHLAAAHPLDERVVRHLMTALCRGDRQAEALEAYEDTRRRLAEELGVDPGPELRTLHRQILQGPAEPPDPVGGSRVVPAELPHDVAGFSGRGEAMDRLAALLAEDEPARASVVISVISGAAGVGKTALAVHVAHRVRDRFPDGQLYVNLRGYDHESAPMDPQQALGQLLRSLGLTPQQIPSDPDEQARRYRSLLDGRRMLIMLDNAASVRQVRPLLPGSPTCRVLVTSRHRLTGLVARNGAEPLRLDVLAPREARALLAAVLGEQRVAAEPEAAEELARRCGLLPLALRVAAAHLLGDRHRPLADLAAELADGDRLATLELDDDRSSAVSAAFDLSYRALAPDARRLFRLLGLVPGPDLTRPAAAALLDTSESRAGTLLTTLATAHLIESPAPDRYLFHDLLRDYARERAAAEEPPPERASAEERLFASYLRTAETAGGALPWQYPQLPRDPAGPDGAPAATPDEITEARNRLESERANLLAAVEHTADSGPRYFAWHLMAALLRYCWLDLPRGVWQSAAQAALHAAEADEDKGGQAAMHRSLGIAHWDMGHHPQAIDHHTRVLYLHRETGDLLGQALALGGLGLVDAEAARLDDALEHFTEALRLSREAGRLDAEAQALIGLGLAYRDRGRLELSAGHLEEALRTLRRAGAGDEAHRLPALSAVYWEQGRLREAAGALRAADDGEGTGAVPSEPQNANPTTLDITARIELDLGRHEQALTYAERSLRLAENTGRNRLLAIALTTLADARLRTGHAEEAARTHERALSIAREVGNQRTEAETLLGLAEAHRVRRHHREALGCARQALALAHRGGFDVVKARTLTELAAIHIARGHPSAARTRAHSALALNRRTGHRLGEARALAALARALHALDDPTAGSMRRRARAIYLDTGARPPGDLT</sequence>
<dbReference type="PROSITE" id="PS51755">
    <property type="entry name" value="OMPR_PHOB"/>
    <property type="match status" value="1"/>
</dbReference>
<dbReference type="InterPro" id="IPR019734">
    <property type="entry name" value="TPR_rpt"/>
</dbReference>
<dbReference type="SMART" id="SM00862">
    <property type="entry name" value="Trans_reg_C"/>
    <property type="match status" value="1"/>
</dbReference>
<keyword evidence="11" id="KW-1185">Reference proteome</keyword>
<keyword evidence="6" id="KW-0802">TPR repeat</keyword>
<keyword evidence="5" id="KW-0804">Transcription</keyword>
<evidence type="ECO:0000256" key="8">
    <source>
        <dbReference type="SAM" id="MobiDB-lite"/>
    </source>
</evidence>
<feature type="domain" description="OmpR/PhoB-type" evidence="9">
    <location>
        <begin position="1"/>
        <end position="90"/>
    </location>
</feature>
<dbReference type="Gene3D" id="1.10.10.10">
    <property type="entry name" value="Winged helix-like DNA-binding domain superfamily/Winged helix DNA-binding domain"/>
    <property type="match status" value="1"/>
</dbReference>
<dbReference type="EMBL" id="CP134213">
    <property type="protein sequence ID" value="WND21232.1"/>
    <property type="molecule type" value="Genomic_DNA"/>
</dbReference>
<dbReference type="Pfam" id="PF13424">
    <property type="entry name" value="TPR_12"/>
    <property type="match status" value="2"/>
</dbReference>
<organism evidence="10 11">
    <name type="scientific">Streptomyces violaceus</name>
    <name type="common">Streptomyces venezuelae</name>
    <dbReference type="NCBI Taxonomy" id="1936"/>
    <lineage>
        <taxon>Bacteria</taxon>
        <taxon>Bacillati</taxon>
        <taxon>Actinomycetota</taxon>
        <taxon>Actinomycetes</taxon>
        <taxon>Kitasatosporales</taxon>
        <taxon>Streptomycetaceae</taxon>
        <taxon>Streptomyces</taxon>
    </lineage>
</organism>
<dbReference type="Pfam" id="PF00931">
    <property type="entry name" value="NB-ARC"/>
    <property type="match status" value="1"/>
</dbReference>
<dbReference type="InterPro" id="IPR005158">
    <property type="entry name" value="BTAD"/>
</dbReference>
<keyword evidence="3" id="KW-0805">Transcription regulation</keyword>
<evidence type="ECO:0000256" key="7">
    <source>
        <dbReference type="PROSITE-ProRule" id="PRU01091"/>
    </source>
</evidence>
<keyword evidence="4 7" id="KW-0238">DNA-binding</keyword>
<protein>
    <submittedName>
        <fullName evidence="10">BTAD domain-containing putative transcriptional regulator</fullName>
    </submittedName>
</protein>
<evidence type="ECO:0000256" key="2">
    <source>
        <dbReference type="ARBA" id="ARBA00023012"/>
    </source>
</evidence>
<dbReference type="SMART" id="SM00028">
    <property type="entry name" value="TPR"/>
    <property type="match status" value="7"/>
</dbReference>
<gene>
    <name evidence="10" type="ORF">RI060_29565</name>
</gene>
<dbReference type="Gene3D" id="1.25.40.10">
    <property type="entry name" value="Tetratricopeptide repeat domain"/>
    <property type="match status" value="3"/>
</dbReference>
<evidence type="ECO:0000256" key="1">
    <source>
        <dbReference type="ARBA" id="ARBA00005820"/>
    </source>
</evidence>
<feature type="region of interest" description="Disordered" evidence="8">
    <location>
        <begin position="616"/>
        <end position="636"/>
    </location>
</feature>
<dbReference type="InterPro" id="IPR027417">
    <property type="entry name" value="P-loop_NTPase"/>
</dbReference>
<evidence type="ECO:0000256" key="4">
    <source>
        <dbReference type="ARBA" id="ARBA00023125"/>
    </source>
</evidence>
<dbReference type="InterPro" id="IPR011990">
    <property type="entry name" value="TPR-like_helical_dom_sf"/>
</dbReference>
<comment type="similarity">
    <text evidence="1">Belongs to the AfsR/DnrI/RedD regulatory family.</text>
</comment>
<dbReference type="PROSITE" id="PS50005">
    <property type="entry name" value="TPR"/>
    <property type="match status" value="1"/>
</dbReference>
<dbReference type="InterPro" id="IPR051677">
    <property type="entry name" value="AfsR-DnrI-RedD_regulator"/>
</dbReference>
<dbReference type="SUPFAM" id="SSF48452">
    <property type="entry name" value="TPR-like"/>
    <property type="match status" value="3"/>
</dbReference>
<dbReference type="PANTHER" id="PTHR35807">
    <property type="entry name" value="TRANSCRIPTIONAL REGULATOR REDD-RELATED"/>
    <property type="match status" value="1"/>
</dbReference>
<dbReference type="InterPro" id="IPR001867">
    <property type="entry name" value="OmpR/PhoB-type_DNA-bd"/>
</dbReference>
<dbReference type="PRINTS" id="PR00364">
    <property type="entry name" value="DISEASERSIST"/>
</dbReference>
<evidence type="ECO:0000313" key="11">
    <source>
        <dbReference type="Proteomes" id="UP001249394"/>
    </source>
</evidence>
<evidence type="ECO:0000256" key="5">
    <source>
        <dbReference type="ARBA" id="ARBA00023163"/>
    </source>
</evidence>
<proteinExistence type="inferred from homology"/>
<feature type="repeat" description="TPR" evidence="6">
    <location>
        <begin position="752"/>
        <end position="785"/>
    </location>
</feature>
<dbReference type="Proteomes" id="UP001249394">
    <property type="component" value="Chromosome"/>
</dbReference>
<dbReference type="Pfam" id="PF00486">
    <property type="entry name" value="Trans_reg_C"/>
    <property type="match status" value="1"/>
</dbReference>
<reference evidence="10 11" key="1">
    <citation type="submission" date="2023-09" db="EMBL/GenBank/DDBJ databases">
        <title>The genome sequence of Streptomyces anthocyanicus.</title>
        <authorList>
            <person name="Mo P."/>
        </authorList>
    </citation>
    <scope>NUCLEOTIDE SEQUENCE [LARGE SCALE GENOMIC DNA]</scope>
    <source>
        <strain evidence="10 11">JCM 4387</strain>
    </source>
</reference>
<keyword evidence="2" id="KW-0902">Two-component regulatory system</keyword>
<evidence type="ECO:0000259" key="9">
    <source>
        <dbReference type="PROSITE" id="PS51755"/>
    </source>
</evidence>
<dbReference type="Pfam" id="PF03704">
    <property type="entry name" value="BTAD"/>
    <property type="match status" value="1"/>
</dbReference>
<dbReference type="CDD" id="cd15831">
    <property type="entry name" value="BTAD"/>
    <property type="match status" value="1"/>
</dbReference>
<evidence type="ECO:0000313" key="10">
    <source>
        <dbReference type="EMBL" id="WND21232.1"/>
    </source>
</evidence>
<dbReference type="SUPFAM" id="SSF52540">
    <property type="entry name" value="P-loop containing nucleoside triphosphate hydrolases"/>
    <property type="match status" value="1"/>
</dbReference>
<accession>A0ABY9UK50</accession>
<evidence type="ECO:0000256" key="6">
    <source>
        <dbReference type="PROSITE-ProRule" id="PRU00339"/>
    </source>
</evidence>
<dbReference type="SUPFAM" id="SSF46894">
    <property type="entry name" value="C-terminal effector domain of the bipartite response regulators"/>
    <property type="match status" value="1"/>
</dbReference>
<dbReference type="InterPro" id="IPR036388">
    <property type="entry name" value="WH-like_DNA-bd_sf"/>
</dbReference>
<dbReference type="SMART" id="SM01043">
    <property type="entry name" value="BTAD"/>
    <property type="match status" value="1"/>
</dbReference>
<feature type="DNA-binding region" description="OmpR/PhoB-type" evidence="7">
    <location>
        <begin position="1"/>
        <end position="90"/>
    </location>
</feature>
<dbReference type="InterPro" id="IPR016032">
    <property type="entry name" value="Sig_transdc_resp-reg_C-effctor"/>
</dbReference>